<feature type="region of interest" description="Disordered" evidence="1">
    <location>
        <begin position="55"/>
        <end position="105"/>
    </location>
</feature>
<keyword evidence="2" id="KW-0472">Membrane</keyword>
<protein>
    <submittedName>
        <fullName evidence="3">Uncharacterized protein</fullName>
    </submittedName>
</protein>
<dbReference type="InParanoid" id="Q86KR0"/>
<dbReference type="RefSeq" id="XP_642574.1">
    <property type="nucleotide sequence ID" value="XM_637482.1"/>
</dbReference>
<proteinExistence type="predicted"/>
<evidence type="ECO:0000256" key="2">
    <source>
        <dbReference type="SAM" id="Phobius"/>
    </source>
</evidence>
<organism evidence="3 4">
    <name type="scientific">Dictyostelium discoideum</name>
    <name type="common">Social amoeba</name>
    <dbReference type="NCBI Taxonomy" id="44689"/>
    <lineage>
        <taxon>Eukaryota</taxon>
        <taxon>Amoebozoa</taxon>
        <taxon>Evosea</taxon>
        <taxon>Eumycetozoa</taxon>
        <taxon>Dictyostelia</taxon>
        <taxon>Dictyosteliales</taxon>
        <taxon>Dictyosteliaceae</taxon>
        <taxon>Dictyostelium</taxon>
    </lineage>
</organism>
<dbReference type="HOGENOM" id="CLU_1879291_0_0_1"/>
<feature type="transmembrane region" description="Helical" evidence="2">
    <location>
        <begin position="115"/>
        <end position="134"/>
    </location>
</feature>
<gene>
    <name evidence="3" type="ORF">DDB_G0277607</name>
</gene>
<name>Q86KR0_DICDI</name>
<dbReference type="Proteomes" id="UP000002195">
    <property type="component" value="Unassembled WGS sequence"/>
</dbReference>
<evidence type="ECO:0000256" key="1">
    <source>
        <dbReference type="SAM" id="MobiDB-lite"/>
    </source>
</evidence>
<evidence type="ECO:0000313" key="4">
    <source>
        <dbReference type="Proteomes" id="UP000002195"/>
    </source>
</evidence>
<dbReference type="PaxDb" id="44689-DDB0169328"/>
<keyword evidence="2" id="KW-0812">Transmembrane</keyword>
<feature type="compositionally biased region" description="Low complexity" evidence="1">
    <location>
        <begin position="55"/>
        <end position="100"/>
    </location>
</feature>
<comment type="caution">
    <text evidence="3">The sequence shown here is derived from an EMBL/GenBank/DDBJ whole genome shotgun (WGS) entry which is preliminary data.</text>
</comment>
<keyword evidence="4" id="KW-1185">Reference proteome</keyword>
<dbReference type="dictyBase" id="DDB_G0277607"/>
<reference evidence="3 4" key="1">
    <citation type="journal article" date="2005" name="Nature">
        <title>The genome of the social amoeba Dictyostelium discoideum.</title>
        <authorList>
            <consortium name="The Dictyostelium discoideum Sequencing Consortium"/>
            <person name="Eichinger L."/>
            <person name="Pachebat J.A."/>
            <person name="Glockner G."/>
            <person name="Rajandream M.A."/>
            <person name="Sucgang R."/>
            <person name="Berriman M."/>
            <person name="Song J."/>
            <person name="Olsen R."/>
            <person name="Szafranski K."/>
            <person name="Xu Q."/>
            <person name="Tunggal B."/>
            <person name="Kummerfeld S."/>
            <person name="Madera M."/>
            <person name="Konfortov B.A."/>
            <person name="Rivero F."/>
            <person name="Bankier A.T."/>
            <person name="Lehmann R."/>
            <person name="Hamlin N."/>
            <person name="Davies R."/>
            <person name="Gaudet P."/>
            <person name="Fey P."/>
            <person name="Pilcher K."/>
            <person name="Chen G."/>
            <person name="Saunders D."/>
            <person name="Sodergren E."/>
            <person name="Davis P."/>
            <person name="Kerhornou A."/>
            <person name="Nie X."/>
            <person name="Hall N."/>
            <person name="Anjard C."/>
            <person name="Hemphill L."/>
            <person name="Bason N."/>
            <person name="Farbrother P."/>
            <person name="Desany B."/>
            <person name="Just E."/>
            <person name="Morio T."/>
            <person name="Rost R."/>
            <person name="Churcher C."/>
            <person name="Cooper J."/>
            <person name="Haydock S."/>
            <person name="van Driessche N."/>
            <person name="Cronin A."/>
            <person name="Goodhead I."/>
            <person name="Muzny D."/>
            <person name="Mourier T."/>
            <person name="Pain A."/>
            <person name="Lu M."/>
            <person name="Harper D."/>
            <person name="Lindsay R."/>
            <person name="Hauser H."/>
            <person name="James K."/>
            <person name="Quiles M."/>
            <person name="Madan Babu M."/>
            <person name="Saito T."/>
            <person name="Buchrieser C."/>
            <person name="Wardroper A."/>
            <person name="Felder M."/>
            <person name="Thangavelu M."/>
            <person name="Johnson D."/>
            <person name="Knights A."/>
            <person name="Loulseged H."/>
            <person name="Mungall K."/>
            <person name="Oliver K."/>
            <person name="Price C."/>
            <person name="Quail M.A."/>
            <person name="Urushihara H."/>
            <person name="Hernandez J."/>
            <person name="Rabbinowitsch E."/>
            <person name="Steffen D."/>
            <person name="Sanders M."/>
            <person name="Ma J."/>
            <person name="Kohara Y."/>
            <person name="Sharp S."/>
            <person name="Simmonds M."/>
            <person name="Spiegler S."/>
            <person name="Tivey A."/>
            <person name="Sugano S."/>
            <person name="White B."/>
            <person name="Walker D."/>
            <person name="Woodward J."/>
            <person name="Winckler T."/>
            <person name="Tanaka Y."/>
            <person name="Shaulsky G."/>
            <person name="Schleicher M."/>
            <person name="Weinstock G."/>
            <person name="Rosenthal A."/>
            <person name="Cox E.C."/>
            <person name="Chisholm R.L."/>
            <person name="Gibbs R."/>
            <person name="Loomis W.F."/>
            <person name="Platzer M."/>
            <person name="Kay R.R."/>
            <person name="Williams J."/>
            <person name="Dear P.H."/>
            <person name="Noegel A.A."/>
            <person name="Barrell B."/>
            <person name="Kuspa A."/>
        </authorList>
    </citation>
    <scope>NUCLEOTIDE SEQUENCE [LARGE SCALE GENOMIC DNA]</scope>
    <source>
        <strain evidence="3 4">AX4</strain>
    </source>
</reference>
<accession>Q54ZC3</accession>
<keyword evidence="2" id="KW-1133">Transmembrane helix</keyword>
<sequence length="136" mass="15146">MVSIDFNSSIVQNNQNNFSYPATGNDTISTTISLEKPSDNINYANEELPFRDPSVNINNNNNSRNNYRNNNNSNVYRNNNTTTTTTTTTTSSNSRHSVSNQGVNGGLSRRTKFRIISTIISLVICIVVLVIYFGKN</sequence>
<dbReference type="GeneID" id="8621137"/>
<dbReference type="AlphaFoldDB" id="Q86KR0"/>
<accession>Q86KR0</accession>
<dbReference type="VEuPathDB" id="AmoebaDB:DDB_G0277607"/>
<dbReference type="KEGG" id="ddi:DDB_G0277607"/>
<dbReference type="EMBL" id="AAFI02000020">
    <property type="protein sequence ID" value="EAL68621.1"/>
    <property type="molecule type" value="Genomic_DNA"/>
</dbReference>
<evidence type="ECO:0000313" key="3">
    <source>
        <dbReference type="EMBL" id="EAL68621.1"/>
    </source>
</evidence>